<dbReference type="PRINTS" id="PR00368">
    <property type="entry name" value="FADPNR"/>
</dbReference>
<accession>A0ABS2QK08</accession>
<dbReference type="SUPFAM" id="SSF51905">
    <property type="entry name" value="FAD/NAD(P)-binding domain"/>
    <property type="match status" value="1"/>
</dbReference>
<keyword evidence="3" id="KW-1185">Reference proteome</keyword>
<dbReference type="PANTHER" id="PTHR43539">
    <property type="entry name" value="FLAVIN-BINDING MONOOXYGENASE-LIKE PROTEIN (AFU_ORTHOLOGUE AFUA_4G09220)"/>
    <property type="match status" value="1"/>
</dbReference>
<protein>
    <submittedName>
        <fullName evidence="2">Thioredoxin reductase</fullName>
    </submittedName>
</protein>
<dbReference type="PANTHER" id="PTHR43539:SF78">
    <property type="entry name" value="FLAVIN-CONTAINING MONOOXYGENASE"/>
    <property type="match status" value="1"/>
</dbReference>
<proteinExistence type="predicted"/>
<organism evidence="2 3">
    <name type="scientific">Peribacillus deserti</name>
    <dbReference type="NCBI Taxonomy" id="673318"/>
    <lineage>
        <taxon>Bacteria</taxon>
        <taxon>Bacillati</taxon>
        <taxon>Bacillota</taxon>
        <taxon>Bacilli</taxon>
        <taxon>Bacillales</taxon>
        <taxon>Bacillaceae</taxon>
        <taxon>Peribacillus</taxon>
    </lineage>
</organism>
<name>A0ABS2QK08_9BACI</name>
<dbReference type="EMBL" id="JAFBFI010000012">
    <property type="protein sequence ID" value="MBM7693345.1"/>
    <property type="molecule type" value="Genomic_DNA"/>
</dbReference>
<reference evidence="2 3" key="1">
    <citation type="submission" date="2021-01" db="EMBL/GenBank/DDBJ databases">
        <title>Genomic Encyclopedia of Type Strains, Phase IV (KMG-IV): sequencing the most valuable type-strain genomes for metagenomic binning, comparative biology and taxonomic classification.</title>
        <authorList>
            <person name="Goeker M."/>
        </authorList>
    </citation>
    <scope>NUCLEOTIDE SEQUENCE [LARGE SCALE GENOMIC DNA]</scope>
    <source>
        <strain evidence="2 3">DSM 105482</strain>
    </source>
</reference>
<evidence type="ECO:0000313" key="3">
    <source>
        <dbReference type="Proteomes" id="UP000823486"/>
    </source>
</evidence>
<dbReference type="Proteomes" id="UP000823486">
    <property type="component" value="Unassembled WGS sequence"/>
</dbReference>
<dbReference type="RefSeq" id="WP_204544046.1">
    <property type="nucleotide sequence ID" value="NZ_JAFBFI010000012.1"/>
</dbReference>
<dbReference type="Pfam" id="PF13738">
    <property type="entry name" value="Pyr_redox_3"/>
    <property type="match status" value="1"/>
</dbReference>
<dbReference type="PRINTS" id="PR00411">
    <property type="entry name" value="PNDRDTASEI"/>
</dbReference>
<gene>
    <name evidence="2" type="ORF">JOC77_002785</name>
</gene>
<evidence type="ECO:0000256" key="1">
    <source>
        <dbReference type="ARBA" id="ARBA00023002"/>
    </source>
</evidence>
<dbReference type="InterPro" id="IPR036188">
    <property type="entry name" value="FAD/NAD-bd_sf"/>
</dbReference>
<sequence>MGQIDKHSLPVAIIGGGPVGLAAAAHLIEKGEPFILFEAGNSVGSSMLEWGHVRMFSPWQYNMDKAAKELLLKSGWTSPKEQELPTGRELVENYLLPLSNLPEIKENILLNAKVVGVAKKGLDKLKTAQRDLAPFVLYVELDGETRVFETKAVIDSSGTWKNPNPILSNGIWTKAEKTLKHRIFYGIPNVKELEERYKNKKVMVIGSGHSAINALLELASLKEQFPETGIHWVLRKYRIQDVYGGQERDGLPARGELGINIQRLVESEQINVHTPFYINKVSELKGTITVTGESGNEEYSVEGIDEIIVSTGFRADVTFLNEIRLSIDSAVESVEALAPLIDPNVHSCGTVRPHGEAELRQPEKDFYIVGMKSYGRAPTFLLATGYEQVRSVVAYLTGDLEAAKKVQLELPETGVCSTNIVTSCCTSENSVQETSSCCSAPVVLEFKSSSCCG</sequence>
<dbReference type="Gene3D" id="3.50.50.60">
    <property type="entry name" value="FAD/NAD(P)-binding domain"/>
    <property type="match status" value="1"/>
</dbReference>
<evidence type="ECO:0000313" key="2">
    <source>
        <dbReference type="EMBL" id="MBM7693345.1"/>
    </source>
</evidence>
<dbReference type="InterPro" id="IPR050982">
    <property type="entry name" value="Auxin_biosynth/cation_transpt"/>
</dbReference>
<comment type="caution">
    <text evidence="2">The sequence shown here is derived from an EMBL/GenBank/DDBJ whole genome shotgun (WGS) entry which is preliminary data.</text>
</comment>
<keyword evidence="1" id="KW-0560">Oxidoreductase</keyword>